<dbReference type="Gene3D" id="3.90.25.10">
    <property type="entry name" value="UDP-galactose 4-epimerase, domain 1"/>
    <property type="match status" value="1"/>
</dbReference>
<dbReference type="InterPro" id="IPR036291">
    <property type="entry name" value="NAD(P)-bd_dom_sf"/>
</dbReference>
<dbReference type="SUPFAM" id="SSF51735">
    <property type="entry name" value="NAD(P)-binding Rossmann-fold domains"/>
    <property type="match status" value="1"/>
</dbReference>
<keyword evidence="3" id="KW-0413">Isomerase</keyword>
<dbReference type="AlphaFoldDB" id="A0A2Z4AH23"/>
<dbReference type="EC" id="5.1.3.7" evidence="3"/>
<proteinExistence type="inferred from homology"/>
<evidence type="ECO:0000259" key="2">
    <source>
        <dbReference type="Pfam" id="PF01370"/>
    </source>
</evidence>
<accession>A0A2Z4AH23</accession>
<gene>
    <name evidence="3" type="primary">wbgU_1</name>
    <name evidence="3" type="ORF">DF168_00448</name>
</gene>
<dbReference type="Gene3D" id="3.40.50.720">
    <property type="entry name" value="NAD(P)-binding Rossmann-like Domain"/>
    <property type="match status" value="1"/>
</dbReference>
<protein>
    <submittedName>
        <fullName evidence="3">UDP-N-acetylglucosamine 4-epimerase</fullName>
        <ecNumber evidence="3">5.1.3.7</ecNumber>
    </submittedName>
</protein>
<dbReference type="KEGG" id="mtar:DF168_00448"/>
<evidence type="ECO:0000313" key="3">
    <source>
        <dbReference type="EMBL" id="AWT59267.1"/>
    </source>
</evidence>
<reference evidence="3 4" key="1">
    <citation type="submission" date="2018-06" db="EMBL/GenBank/DDBJ databases">
        <title>Draft Genome Sequence of a Novel Marine Bacterium Related to the Verrucomicrobia.</title>
        <authorList>
            <person name="Vosseberg J."/>
            <person name="Martijn J."/>
            <person name="Ettema T.J.G."/>
        </authorList>
    </citation>
    <scope>NUCLEOTIDE SEQUENCE [LARGE SCALE GENOMIC DNA]</scope>
    <source>
        <strain evidence="3">TARA_B100001123</strain>
    </source>
</reference>
<dbReference type="PANTHER" id="PTHR43000">
    <property type="entry name" value="DTDP-D-GLUCOSE 4,6-DEHYDRATASE-RELATED"/>
    <property type="match status" value="1"/>
</dbReference>
<feature type="domain" description="NAD-dependent epimerase/dehydratase" evidence="2">
    <location>
        <begin position="3"/>
        <end position="235"/>
    </location>
</feature>
<dbReference type="Pfam" id="PF01370">
    <property type="entry name" value="Epimerase"/>
    <property type="match status" value="1"/>
</dbReference>
<name>A0A2Z4AH23_9BACT</name>
<dbReference type="GO" id="GO:0003974">
    <property type="term" value="F:UDP-N-acetylglucosamine 4-epimerase activity"/>
    <property type="evidence" value="ECO:0007669"/>
    <property type="project" value="UniProtKB-EC"/>
</dbReference>
<evidence type="ECO:0000256" key="1">
    <source>
        <dbReference type="ARBA" id="ARBA00007637"/>
    </source>
</evidence>
<dbReference type="Proteomes" id="UP000247465">
    <property type="component" value="Chromosome"/>
</dbReference>
<evidence type="ECO:0000313" key="4">
    <source>
        <dbReference type="Proteomes" id="UP000247465"/>
    </source>
</evidence>
<organism evidence="3 4">
    <name type="scientific">Candidatus Moanibacter tarae</name>
    <dbReference type="NCBI Taxonomy" id="2200854"/>
    <lineage>
        <taxon>Bacteria</taxon>
        <taxon>Pseudomonadati</taxon>
        <taxon>Verrucomicrobiota</taxon>
        <taxon>Opitutia</taxon>
        <taxon>Puniceicoccales</taxon>
        <taxon>Puniceicoccales incertae sedis</taxon>
        <taxon>Candidatus Moanibacter</taxon>
    </lineage>
</organism>
<comment type="similarity">
    <text evidence="1">Belongs to the NAD(P)-dependent epimerase/dehydratase family.</text>
</comment>
<sequence length="309" mass="33024">MRILITGGGGFIGRHLAQRYSGKAGVTILDNGSSGSLLNLKRLPCTIIEGSVLDKKLVSQAVEGVDCVFHLAAFVSAAGSFKNPRDCLNLNIMGLRNVLEESSKAGVGKLIFASSAAVYGENPESPKRESMMPSPGSPYALTKVIGEELCKFFYKEKKMGTACFRLFNVFGPGQNPKGHYAAVIPRFVTKALKGESLQIYGDGRQMRDFIYVLDVVEALVLGAACDAMTGVFNVGCGYAISINSLAKRILKLTGSSAGLIYGKSRSGEVGHSVASIAKLLRSGWQPTISLNEGLELFINNNKSGRQEDT</sequence>
<dbReference type="InterPro" id="IPR001509">
    <property type="entry name" value="Epimerase_deHydtase"/>
</dbReference>
<dbReference type="EMBL" id="CP029803">
    <property type="protein sequence ID" value="AWT59267.1"/>
    <property type="molecule type" value="Genomic_DNA"/>
</dbReference>